<evidence type="ECO:0000313" key="20">
    <source>
        <dbReference type="WBParaSite" id="TMUE_2000009837.1"/>
    </source>
</evidence>
<keyword evidence="6" id="KW-0153">Cholesterol metabolism</keyword>
<evidence type="ECO:0000256" key="13">
    <source>
        <dbReference type="ARBA" id="ARBA00023011"/>
    </source>
</evidence>
<keyword evidence="9" id="KW-0418">Kinase</keyword>
<evidence type="ECO:0000256" key="10">
    <source>
        <dbReference type="ARBA" id="ARBA00022778"/>
    </source>
</evidence>
<keyword evidence="10" id="KW-0152">Cholesterol biosynthesis</keyword>
<keyword evidence="14" id="KW-0443">Lipid metabolism</keyword>
<keyword evidence="16" id="KW-0753">Steroid metabolism</keyword>
<dbReference type="InterPro" id="IPR027417">
    <property type="entry name" value="P-loop_NTPase"/>
</dbReference>
<dbReference type="WBParaSite" id="TMUE_0000000690.1">
    <property type="protein sequence ID" value="TMUE_0000000690.1"/>
    <property type="gene ID" value="WBGene00296618"/>
</dbReference>
<evidence type="ECO:0000256" key="5">
    <source>
        <dbReference type="ARBA" id="ARBA00022516"/>
    </source>
</evidence>
<evidence type="ECO:0000256" key="1">
    <source>
        <dbReference type="ARBA" id="ARBA00004514"/>
    </source>
</evidence>
<reference evidence="19 20" key="3">
    <citation type="submission" date="2019-12" db="UniProtKB">
        <authorList>
            <consortium name="WormBaseParasite"/>
        </authorList>
    </citation>
    <scope>IDENTIFICATION</scope>
</reference>
<evidence type="ECO:0000256" key="14">
    <source>
        <dbReference type="ARBA" id="ARBA00023098"/>
    </source>
</evidence>
<protein>
    <recommendedName>
        <fullName evidence="17">Phosphomevalonate kinase</fullName>
        <ecNumber evidence="3">2.7.4.2</ecNumber>
    </recommendedName>
</protein>
<dbReference type="GO" id="GO:0005829">
    <property type="term" value="C:cytosol"/>
    <property type="evidence" value="ECO:0007669"/>
    <property type="project" value="UniProtKB-SubCell"/>
</dbReference>
<dbReference type="STRING" id="70415.A0A5S6Q0D3"/>
<evidence type="ECO:0000256" key="16">
    <source>
        <dbReference type="ARBA" id="ARBA00023221"/>
    </source>
</evidence>
<proteinExistence type="predicted"/>
<dbReference type="InterPro" id="IPR005919">
    <property type="entry name" value="Pmev_kin_anim"/>
</dbReference>
<dbReference type="Pfam" id="PF04275">
    <property type="entry name" value="P-mevalo_kinase"/>
    <property type="match status" value="1"/>
</dbReference>
<keyword evidence="11" id="KW-0067">ATP-binding</keyword>
<dbReference type="PANTHER" id="PTHR13101:SF1">
    <property type="entry name" value="PHOSPHOMEVALONATE KINASE"/>
    <property type="match status" value="1"/>
</dbReference>
<evidence type="ECO:0000256" key="6">
    <source>
        <dbReference type="ARBA" id="ARBA00022548"/>
    </source>
</evidence>
<dbReference type="GO" id="GO:0005524">
    <property type="term" value="F:ATP binding"/>
    <property type="evidence" value="ECO:0007669"/>
    <property type="project" value="UniProtKB-KW"/>
</dbReference>
<evidence type="ECO:0000256" key="3">
    <source>
        <dbReference type="ARBA" id="ARBA00012958"/>
    </source>
</evidence>
<evidence type="ECO:0000256" key="2">
    <source>
        <dbReference type="ARBA" id="ARBA00005017"/>
    </source>
</evidence>
<evidence type="ECO:0000256" key="11">
    <source>
        <dbReference type="ARBA" id="ARBA00022840"/>
    </source>
</evidence>
<keyword evidence="15" id="KW-1207">Sterol metabolism</keyword>
<accession>A0A5S6Q0D3</accession>
<keyword evidence="4" id="KW-0963">Cytoplasm</keyword>
<dbReference type="GO" id="GO:0019287">
    <property type="term" value="P:isopentenyl diphosphate biosynthetic process, mevalonate pathway"/>
    <property type="evidence" value="ECO:0007669"/>
    <property type="project" value="UniProtKB-UniPathway"/>
</dbReference>
<keyword evidence="18" id="KW-1185">Reference proteome</keyword>
<evidence type="ECO:0000256" key="15">
    <source>
        <dbReference type="ARBA" id="ARBA00023166"/>
    </source>
</evidence>
<reference evidence="18" key="1">
    <citation type="submission" date="2013-11" db="EMBL/GenBank/DDBJ databases">
        <authorList>
            <person name="Aslett M."/>
        </authorList>
    </citation>
    <scope>NUCLEOTIDE SEQUENCE [LARGE SCALE GENOMIC DNA]</scope>
    <source>
        <strain evidence="18">Edinburgh</strain>
    </source>
</reference>
<dbReference type="GO" id="GO:0006695">
    <property type="term" value="P:cholesterol biosynthetic process"/>
    <property type="evidence" value="ECO:0007669"/>
    <property type="project" value="UniProtKB-KW"/>
</dbReference>
<keyword evidence="8" id="KW-0547">Nucleotide-binding</keyword>
<keyword evidence="5" id="KW-0444">Lipid biosynthesis</keyword>
<name>A0A5S6Q0D3_TRIMR</name>
<evidence type="ECO:0000256" key="12">
    <source>
        <dbReference type="ARBA" id="ARBA00022955"/>
    </source>
</evidence>
<dbReference type="EC" id="2.7.4.2" evidence="3"/>
<sequence length="241" mass="27630">MTALVQCPSKVSDDTAYDDVENWKPDALLLVAGKRKSGKDFVAKLLQQCLVRNSQESVAVIPVHISDPLKREFAQIHGLAYEELLTASQYKELYREAMVLWGEDVRKRDSSYFCRSAIQEARSVKSERADVVVWIVCDCRRHSDISFFGDTFHLKSLVLRLRVEATEEVRRQRGWAFVPGIDDQETECGLDDVDEWHCVLQNDDSTIYSQVDVLSRYILTSTASRKHNPTVAFTFHLIFHS</sequence>
<evidence type="ECO:0000256" key="17">
    <source>
        <dbReference type="ARBA" id="ARBA00034549"/>
    </source>
</evidence>
<evidence type="ECO:0000313" key="18">
    <source>
        <dbReference type="Proteomes" id="UP000046395"/>
    </source>
</evidence>
<dbReference type="WBParaSite" id="TMUE_2000009837.1">
    <property type="protein sequence ID" value="TMUE_2000009837.1"/>
    <property type="gene ID" value="WBGene00300748"/>
</dbReference>
<comment type="pathway">
    <text evidence="2">Isoprenoid biosynthesis; isopentenyl diphosphate biosynthesis via mevalonate pathway; isopentenyl diphosphate from (R)-mevalonate: step 2/3.</text>
</comment>
<keyword evidence="13" id="KW-0756">Sterol biosynthesis</keyword>
<keyword evidence="12" id="KW-0752">Steroid biosynthesis</keyword>
<dbReference type="Proteomes" id="UP000046395">
    <property type="component" value="Unassembled WGS sequence"/>
</dbReference>
<dbReference type="Gene3D" id="3.40.50.300">
    <property type="entry name" value="P-loop containing nucleotide triphosphate hydrolases"/>
    <property type="match status" value="1"/>
</dbReference>
<keyword evidence="7" id="KW-0808">Transferase</keyword>
<dbReference type="PANTHER" id="PTHR13101">
    <property type="entry name" value="PHOSPHOMEVALONATE KINASE"/>
    <property type="match status" value="1"/>
</dbReference>
<evidence type="ECO:0000256" key="8">
    <source>
        <dbReference type="ARBA" id="ARBA00022741"/>
    </source>
</evidence>
<evidence type="ECO:0000256" key="9">
    <source>
        <dbReference type="ARBA" id="ARBA00022777"/>
    </source>
</evidence>
<dbReference type="GO" id="GO:0004631">
    <property type="term" value="F:phosphomevalonate kinase activity"/>
    <property type="evidence" value="ECO:0007669"/>
    <property type="project" value="UniProtKB-EC"/>
</dbReference>
<organism evidence="18 19">
    <name type="scientific">Trichuris muris</name>
    <name type="common">Mouse whipworm</name>
    <dbReference type="NCBI Taxonomy" id="70415"/>
    <lineage>
        <taxon>Eukaryota</taxon>
        <taxon>Metazoa</taxon>
        <taxon>Ecdysozoa</taxon>
        <taxon>Nematoda</taxon>
        <taxon>Enoplea</taxon>
        <taxon>Dorylaimia</taxon>
        <taxon>Trichinellida</taxon>
        <taxon>Trichuridae</taxon>
        <taxon>Trichuris</taxon>
    </lineage>
</organism>
<evidence type="ECO:0000256" key="4">
    <source>
        <dbReference type="ARBA" id="ARBA00022490"/>
    </source>
</evidence>
<evidence type="ECO:0000313" key="19">
    <source>
        <dbReference type="WBParaSite" id="TMUE_0000000690.1"/>
    </source>
</evidence>
<evidence type="ECO:0000256" key="7">
    <source>
        <dbReference type="ARBA" id="ARBA00022679"/>
    </source>
</evidence>
<reference evidence="18" key="2">
    <citation type="submission" date="2014-03" db="EMBL/GenBank/DDBJ databases">
        <title>The whipworm genome and dual-species transcriptomics of an intimate host-pathogen interaction.</title>
        <authorList>
            <person name="Foth B.J."/>
            <person name="Tsai I.J."/>
            <person name="Reid A.J."/>
            <person name="Bancroft A.J."/>
            <person name="Nichol S."/>
            <person name="Tracey A."/>
            <person name="Holroyd N."/>
            <person name="Cotton J.A."/>
            <person name="Stanley E.J."/>
            <person name="Zarowiecki M."/>
            <person name="Liu J.Z."/>
            <person name="Huckvale T."/>
            <person name="Cooper P.J."/>
            <person name="Grencis R.K."/>
            <person name="Berriman M."/>
        </authorList>
    </citation>
    <scope>NUCLEOTIDE SEQUENCE [LARGE SCALE GENOMIC DNA]</scope>
    <source>
        <strain evidence="18">Edinburgh</strain>
    </source>
</reference>
<comment type="subcellular location">
    <subcellularLocation>
        <location evidence="1">Cytoplasm</location>
        <location evidence="1">Cytosol</location>
    </subcellularLocation>
</comment>
<dbReference type="UniPathway" id="UPA00057">
    <property type="reaction ID" value="UER00099"/>
</dbReference>
<dbReference type="AlphaFoldDB" id="A0A5S6Q0D3"/>